<dbReference type="InterPro" id="IPR037768">
    <property type="entry name" value="C2B_Copine"/>
</dbReference>
<evidence type="ECO:0000313" key="6">
    <source>
        <dbReference type="Proteomes" id="UP000794436"/>
    </source>
</evidence>
<dbReference type="OrthoDB" id="5855668at2759"/>
<keyword evidence="6" id="KW-1185">Reference proteome</keyword>
<dbReference type="PANTHER" id="PTHR10857:SF106">
    <property type="entry name" value="C2 DOMAIN-CONTAINING PROTEIN"/>
    <property type="match status" value="1"/>
</dbReference>
<accession>A0A8K1C5E9</accession>
<reference evidence="5" key="1">
    <citation type="submission" date="2019-03" db="EMBL/GenBank/DDBJ databases">
        <title>Long read genome sequence of the mycoparasitic Pythium oligandrum ATCC 38472 isolated from sugarbeet rhizosphere.</title>
        <authorList>
            <person name="Gaulin E."/>
        </authorList>
    </citation>
    <scope>NUCLEOTIDE SEQUENCE</scope>
    <source>
        <strain evidence="5">ATCC 38472_TT</strain>
    </source>
</reference>
<keyword evidence="2" id="KW-0677">Repeat</keyword>
<dbReference type="Pfam" id="PF07002">
    <property type="entry name" value="Copine"/>
    <property type="match status" value="1"/>
</dbReference>
<comment type="caution">
    <text evidence="5">The sequence shown here is derived from an EMBL/GenBank/DDBJ whole genome shotgun (WGS) entry which is preliminary data.</text>
</comment>
<dbReference type="GO" id="GO:0005544">
    <property type="term" value="F:calcium-dependent phospholipid binding"/>
    <property type="evidence" value="ECO:0007669"/>
    <property type="project" value="InterPro"/>
</dbReference>
<evidence type="ECO:0000256" key="1">
    <source>
        <dbReference type="ARBA" id="ARBA00009048"/>
    </source>
</evidence>
<dbReference type="FunFam" id="2.60.40.150:FF:000099">
    <property type="entry name" value="Copine 3"/>
    <property type="match status" value="1"/>
</dbReference>
<feature type="domain" description="C2" evidence="4">
    <location>
        <begin position="162"/>
        <end position="296"/>
    </location>
</feature>
<dbReference type="CDD" id="cd04048">
    <property type="entry name" value="C2A_Copine"/>
    <property type="match status" value="1"/>
</dbReference>
<dbReference type="AlphaFoldDB" id="A0A8K1C5E9"/>
<dbReference type="Gene3D" id="2.60.40.150">
    <property type="entry name" value="C2 domain"/>
    <property type="match status" value="2"/>
</dbReference>
<feature type="region of interest" description="Disordered" evidence="3">
    <location>
        <begin position="1"/>
        <end position="68"/>
    </location>
</feature>
<evidence type="ECO:0000313" key="5">
    <source>
        <dbReference type="EMBL" id="TMW56857.1"/>
    </source>
</evidence>
<proteinExistence type="inferred from homology"/>
<dbReference type="SUPFAM" id="SSF49562">
    <property type="entry name" value="C2 domain (Calcium/lipid-binding domain, CaLB)"/>
    <property type="match status" value="2"/>
</dbReference>
<feature type="compositionally biased region" description="Pro residues" evidence="3">
    <location>
        <begin position="1"/>
        <end position="10"/>
    </location>
</feature>
<dbReference type="InterPro" id="IPR035892">
    <property type="entry name" value="C2_domain_sf"/>
</dbReference>
<dbReference type="SMART" id="SM00239">
    <property type="entry name" value="C2"/>
    <property type="match status" value="2"/>
</dbReference>
<evidence type="ECO:0000256" key="3">
    <source>
        <dbReference type="SAM" id="MobiDB-lite"/>
    </source>
</evidence>
<dbReference type="InterPro" id="IPR002035">
    <property type="entry name" value="VWF_A"/>
</dbReference>
<dbReference type="PANTHER" id="PTHR10857">
    <property type="entry name" value="COPINE"/>
    <property type="match status" value="1"/>
</dbReference>
<dbReference type="SMART" id="SM00327">
    <property type="entry name" value="VWA"/>
    <property type="match status" value="1"/>
</dbReference>
<dbReference type="Pfam" id="PF00168">
    <property type="entry name" value="C2"/>
    <property type="match status" value="2"/>
</dbReference>
<feature type="compositionally biased region" description="Low complexity" evidence="3">
    <location>
        <begin position="37"/>
        <end position="48"/>
    </location>
</feature>
<dbReference type="InterPro" id="IPR045052">
    <property type="entry name" value="Copine"/>
</dbReference>
<organism evidence="5 6">
    <name type="scientific">Pythium oligandrum</name>
    <name type="common">Mycoparasitic fungus</name>
    <dbReference type="NCBI Taxonomy" id="41045"/>
    <lineage>
        <taxon>Eukaryota</taxon>
        <taxon>Sar</taxon>
        <taxon>Stramenopiles</taxon>
        <taxon>Oomycota</taxon>
        <taxon>Peronosporomycetes</taxon>
        <taxon>Pythiales</taxon>
        <taxon>Pythiaceae</taxon>
        <taxon>Pythium</taxon>
    </lineage>
</organism>
<evidence type="ECO:0000256" key="2">
    <source>
        <dbReference type="ARBA" id="ARBA00022737"/>
    </source>
</evidence>
<dbReference type="GO" id="GO:0071277">
    <property type="term" value="P:cellular response to calcium ion"/>
    <property type="evidence" value="ECO:0007669"/>
    <property type="project" value="TreeGrafter"/>
</dbReference>
<dbReference type="Proteomes" id="UP000794436">
    <property type="component" value="Unassembled WGS sequence"/>
</dbReference>
<dbReference type="SUPFAM" id="SSF53300">
    <property type="entry name" value="vWA-like"/>
    <property type="match status" value="1"/>
</dbReference>
<evidence type="ECO:0000259" key="4">
    <source>
        <dbReference type="PROSITE" id="PS50004"/>
    </source>
</evidence>
<comment type="similarity">
    <text evidence="1">Belongs to the copine family.</text>
</comment>
<dbReference type="InterPro" id="IPR000008">
    <property type="entry name" value="C2_dom"/>
</dbReference>
<name>A0A8K1C5E9_PYTOL</name>
<feature type="domain" description="C2" evidence="4">
    <location>
        <begin position="309"/>
        <end position="440"/>
    </location>
</feature>
<sequence>MYSHPQPPYGHAPLSPAVSLRSPSAVPSAPPADDHLASSAPQPSSMYPPMSPVAPRSGSFSMPPPQYSFQQPAPVPAMQYQQPMGGAVGAPIAVSIAPNVMGVTPPMAPGGPMMQPRSLSFSAQPPQQGYYPTSPVGGPAAMPPSPVNRHPSLHGGLGPVTPYSGPQVAPMMPMGANGVAAPPPSPSSVVELHFRAKNLKTADVFSESDPFIVIYLEEAARQWREIGRTETVVNSANPTFTKAIEIDYFFEEVQRIRLEIFDRDSSSEALTKHDFLGCVEFTMAQLMSSNGQSMVLALLQSGARHVSGISGHVVIDAEEVSSCADMVNVQFGADKIDNKDGWFGKSDPFLNIYRIKDEHSDPKQAASWIHVWRSPVVMNNLNPRWAKVTLGVRTLCNGNLSRLLKFECWDWEESGRHQYIGACTMTAGEFVSGERVSMDLINAERQLRKGKKYKNSGVLRIVSIECFKMHTFAEFLRGGCEISLVVGVDYTASNGAPSHPTSLHYMGNSQFGQLNEYQSAISATGAILEPYDHDRRFPVYGFGAIVNGAVNHCFPLTFDPTHPEVEGVGGIMQAYANSFPFIQLHGPTFFAPLINQAATIAQTFSQPPTPGMPMPLKYFVLLIITDGVIMDMDATVEAIVAASHLPLSIVIVGVGNADFSAMDALDADGKLLRARSGRQAVRDIVQFVPFNRYRSNPARLAKETLAEIPMQLTQHFRARGIKPNPPLQRAGTEMLIAAATSAAKSPVATQRLENSANSSQIYQLK</sequence>
<feature type="compositionally biased region" description="Low complexity" evidence="3">
    <location>
        <begin position="12"/>
        <end position="27"/>
    </location>
</feature>
<dbReference type="GO" id="GO:0005886">
    <property type="term" value="C:plasma membrane"/>
    <property type="evidence" value="ECO:0007669"/>
    <property type="project" value="TreeGrafter"/>
</dbReference>
<dbReference type="PROSITE" id="PS50004">
    <property type="entry name" value="C2"/>
    <property type="match status" value="2"/>
</dbReference>
<dbReference type="InterPro" id="IPR036465">
    <property type="entry name" value="vWFA_dom_sf"/>
</dbReference>
<dbReference type="InterPro" id="IPR010734">
    <property type="entry name" value="Copine_C"/>
</dbReference>
<dbReference type="EMBL" id="SPLM01000145">
    <property type="protein sequence ID" value="TMW56857.1"/>
    <property type="molecule type" value="Genomic_DNA"/>
</dbReference>
<gene>
    <name evidence="5" type="ORF">Poli38472_006867</name>
</gene>
<protein>
    <recommendedName>
        <fullName evidence="4">C2 domain-containing protein</fullName>
    </recommendedName>
</protein>
<dbReference type="CDD" id="cd04047">
    <property type="entry name" value="C2B_Copine"/>
    <property type="match status" value="1"/>
</dbReference>